<dbReference type="Pfam" id="PF01410">
    <property type="entry name" value="COLFI"/>
    <property type="match status" value="1"/>
</dbReference>
<keyword evidence="3 6" id="KW-0176">Collagen</keyword>
<protein>
    <submittedName>
        <fullName evidence="6">Fibril-forming collagen alpha chain-like</fullName>
    </submittedName>
</protein>
<dbReference type="Pfam" id="PF01391">
    <property type="entry name" value="Collagen"/>
    <property type="match status" value="2"/>
</dbReference>
<dbReference type="PANTHER" id="PTHR24023:SF1112">
    <property type="entry name" value="COL_CUTICLE_N DOMAIN-CONTAINING PROTEIN-RELATED"/>
    <property type="match status" value="1"/>
</dbReference>
<feature type="compositionally biased region" description="Low complexity" evidence="4">
    <location>
        <begin position="142"/>
        <end position="155"/>
    </location>
</feature>
<dbReference type="Gene3D" id="2.60.120.1000">
    <property type="match status" value="1"/>
</dbReference>
<dbReference type="GO" id="GO:0031012">
    <property type="term" value="C:extracellular matrix"/>
    <property type="evidence" value="ECO:0007669"/>
    <property type="project" value="TreeGrafter"/>
</dbReference>
<dbReference type="Proteomes" id="UP000292052">
    <property type="component" value="Unassembled WGS sequence"/>
</dbReference>
<comment type="subcellular location">
    <subcellularLocation>
        <location evidence="1">Secreted</location>
    </subcellularLocation>
</comment>
<proteinExistence type="predicted"/>
<sequence length="491" mass="50683">MRGLRGAPGETGSPGKPGNEGPQGPSGLTGPPGPPGPAGDHGPEGPPGKPGPPGLAGRIGDKGPVGPPGSPGNSGPPGLPGPPGPTGPSGLTGERGPRGETGPPGVEGPAGERGKPGPQGVEGTKGDRGEPGPKGAKGHTGLMGLQGLPGAQGLPGEKGLTGNPGPPGKDGEVGPRGPPGRDGSPGPQGVPGLVGARGNNGDDGKPGPPGPPGLPGPPGPPGDGLGYDAASLAALLAQGQINNQKGPDPLGDEPVRIFGKPMTEQERRELVIKAYEQLKTSFDKFRRPNGDKNSPGKTCKDIWSAYPESKSGQYWVDPNEGDPKDAILVHCDMENKATCIVPKPEKSAEITHVGKDSEVWLGEIPNGLKISYKAHSNQIGFLQLLSLHAQQNITYHCKNTAAYYDVTRHTYKKGLKFTAWNDAELTPKGNVRLRYEALVDECRFRENKWAKSVLSYKTDKTVRLPIIDIGVRDIGSPTQAFWVEIGSVCFS</sequence>
<dbReference type="GO" id="GO:0030020">
    <property type="term" value="F:extracellular matrix structural constituent conferring tensile strength"/>
    <property type="evidence" value="ECO:0007669"/>
    <property type="project" value="TreeGrafter"/>
</dbReference>
<name>A0A482VF33_ASBVE</name>
<keyword evidence="7" id="KW-1185">Reference proteome</keyword>
<dbReference type="NCBIfam" id="NF040941">
    <property type="entry name" value="GGGWT_bact"/>
    <property type="match status" value="1"/>
</dbReference>
<reference evidence="6 7" key="1">
    <citation type="submission" date="2017-03" db="EMBL/GenBank/DDBJ databases">
        <title>Genome of the blue death feigning beetle - Asbolus verrucosus.</title>
        <authorList>
            <person name="Rider S.D."/>
        </authorList>
    </citation>
    <scope>NUCLEOTIDE SEQUENCE [LARGE SCALE GENOMIC DNA]</scope>
    <source>
        <strain evidence="6">Butters</strain>
        <tissue evidence="6">Head and leg muscle</tissue>
    </source>
</reference>
<comment type="caution">
    <text evidence="6">The sequence shown here is derived from an EMBL/GenBank/DDBJ whole genome shotgun (WGS) entry which is preliminary data.</text>
</comment>
<feature type="compositionally biased region" description="Pro residues" evidence="4">
    <location>
        <begin position="77"/>
        <end position="86"/>
    </location>
</feature>
<dbReference type="PANTHER" id="PTHR24023">
    <property type="entry name" value="COLLAGEN ALPHA"/>
    <property type="match status" value="1"/>
</dbReference>
<keyword evidence="2" id="KW-0964">Secreted</keyword>
<evidence type="ECO:0000256" key="1">
    <source>
        <dbReference type="ARBA" id="ARBA00004613"/>
    </source>
</evidence>
<dbReference type="SMART" id="SM00038">
    <property type="entry name" value="COLFI"/>
    <property type="match status" value="1"/>
</dbReference>
<evidence type="ECO:0000256" key="2">
    <source>
        <dbReference type="ARBA" id="ARBA00022525"/>
    </source>
</evidence>
<dbReference type="InterPro" id="IPR008160">
    <property type="entry name" value="Collagen"/>
</dbReference>
<gene>
    <name evidence="6" type="ORF">BDFB_008089</name>
</gene>
<dbReference type="InterPro" id="IPR000885">
    <property type="entry name" value="Fib_collagen_C"/>
</dbReference>
<feature type="compositionally biased region" description="Pro residues" evidence="4">
    <location>
        <begin position="206"/>
        <end position="221"/>
    </location>
</feature>
<dbReference type="FunFam" id="2.60.120.1000:FF:000007">
    <property type="entry name" value="Collagen type V alpha 3 chain"/>
    <property type="match status" value="1"/>
</dbReference>
<dbReference type="AlphaFoldDB" id="A0A482VF33"/>
<feature type="region of interest" description="Disordered" evidence="4">
    <location>
        <begin position="1"/>
        <end position="227"/>
    </location>
</feature>
<evidence type="ECO:0000313" key="7">
    <source>
        <dbReference type="Proteomes" id="UP000292052"/>
    </source>
</evidence>
<organism evidence="6 7">
    <name type="scientific">Asbolus verrucosus</name>
    <name type="common">Desert ironclad beetle</name>
    <dbReference type="NCBI Taxonomy" id="1661398"/>
    <lineage>
        <taxon>Eukaryota</taxon>
        <taxon>Metazoa</taxon>
        <taxon>Ecdysozoa</taxon>
        <taxon>Arthropoda</taxon>
        <taxon>Hexapoda</taxon>
        <taxon>Insecta</taxon>
        <taxon>Pterygota</taxon>
        <taxon>Neoptera</taxon>
        <taxon>Endopterygota</taxon>
        <taxon>Coleoptera</taxon>
        <taxon>Polyphaga</taxon>
        <taxon>Cucujiformia</taxon>
        <taxon>Tenebrionidae</taxon>
        <taxon>Pimeliinae</taxon>
        <taxon>Asbolus</taxon>
    </lineage>
</organism>
<dbReference type="GO" id="GO:0005581">
    <property type="term" value="C:collagen trimer"/>
    <property type="evidence" value="ECO:0007669"/>
    <property type="project" value="UniProtKB-KW"/>
</dbReference>
<dbReference type="OrthoDB" id="8939548at2759"/>
<evidence type="ECO:0000313" key="6">
    <source>
        <dbReference type="EMBL" id="RZB73464.1"/>
    </source>
</evidence>
<feature type="domain" description="Fibrillar collagen NC1" evidence="5">
    <location>
        <begin position="268"/>
        <end position="491"/>
    </location>
</feature>
<feature type="compositionally biased region" description="Low complexity" evidence="4">
    <location>
        <begin position="88"/>
        <end position="109"/>
    </location>
</feature>
<dbReference type="InterPro" id="IPR050149">
    <property type="entry name" value="Collagen_superfamily"/>
</dbReference>
<feature type="compositionally biased region" description="Pro residues" evidence="4">
    <location>
        <begin position="44"/>
        <end position="53"/>
    </location>
</feature>
<dbReference type="PROSITE" id="PS51461">
    <property type="entry name" value="NC1_FIB"/>
    <property type="match status" value="1"/>
</dbReference>
<evidence type="ECO:0000256" key="4">
    <source>
        <dbReference type="SAM" id="MobiDB-lite"/>
    </source>
</evidence>
<dbReference type="GO" id="GO:0030198">
    <property type="term" value="P:extracellular matrix organization"/>
    <property type="evidence" value="ECO:0007669"/>
    <property type="project" value="TreeGrafter"/>
</dbReference>
<evidence type="ECO:0000256" key="3">
    <source>
        <dbReference type="ARBA" id="ARBA00023119"/>
    </source>
</evidence>
<accession>A0A482VF33</accession>
<dbReference type="GO" id="GO:0005615">
    <property type="term" value="C:extracellular space"/>
    <property type="evidence" value="ECO:0007669"/>
    <property type="project" value="TreeGrafter"/>
</dbReference>
<dbReference type="EMBL" id="QDEB01108924">
    <property type="protein sequence ID" value="RZB73464.1"/>
    <property type="molecule type" value="Genomic_DNA"/>
</dbReference>
<dbReference type="STRING" id="1661398.A0A482VF33"/>
<evidence type="ECO:0000259" key="5">
    <source>
        <dbReference type="PROSITE" id="PS51461"/>
    </source>
</evidence>